<keyword evidence="1" id="KW-0732">Signal</keyword>
<feature type="chain" id="PRO_5012407336" evidence="1">
    <location>
        <begin position="16"/>
        <end position="129"/>
    </location>
</feature>
<evidence type="ECO:0000313" key="3">
    <source>
        <dbReference type="Proteomes" id="UP000064939"/>
    </source>
</evidence>
<dbReference type="STRING" id="1324350.AOY20_05445"/>
<sequence length="129" mass="14600">MLKKMMIFMTGTALLAGCATTQKVMSTLETPIETVANTPLEQVLELQPELKSELTNTEIRQVFNAVESPNVAQVMVLQAGLLDDSVNAIRTTYRFKLNQNELWQQIDKVTEYKCARGENTKSFQKKLCR</sequence>
<dbReference type="AlphaFoldDB" id="A0A0N9VCR5"/>
<name>A0A0N9VCR5_9GAMM</name>
<dbReference type="OrthoDB" id="6710064at2"/>
<proteinExistence type="predicted"/>
<feature type="signal peptide" evidence="1">
    <location>
        <begin position="1"/>
        <end position="15"/>
    </location>
</feature>
<accession>A0A0N9VCR5</accession>
<dbReference type="RefSeq" id="WP_054580924.1">
    <property type="nucleotide sequence ID" value="NZ_CP012808.1"/>
</dbReference>
<evidence type="ECO:0000256" key="1">
    <source>
        <dbReference type="SAM" id="SignalP"/>
    </source>
</evidence>
<organism evidence="2 3">
    <name type="scientific">Acinetobacter equi</name>
    <dbReference type="NCBI Taxonomy" id="1324350"/>
    <lineage>
        <taxon>Bacteria</taxon>
        <taxon>Pseudomonadati</taxon>
        <taxon>Pseudomonadota</taxon>
        <taxon>Gammaproteobacteria</taxon>
        <taxon>Moraxellales</taxon>
        <taxon>Moraxellaceae</taxon>
        <taxon>Acinetobacter</taxon>
    </lineage>
</organism>
<dbReference type="KEGG" id="aei:AOY20_05445"/>
<keyword evidence="3" id="KW-1185">Reference proteome</keyword>
<dbReference type="Proteomes" id="UP000064939">
    <property type="component" value="Chromosome"/>
</dbReference>
<reference evidence="2 3" key="1">
    <citation type="journal article" date="2015" name="Int. J. Syst. Evol. Microbiol.">
        <title>Acinetobacter equi sp. nov. isolated from horse faeces.</title>
        <authorList>
            <person name="Poppel M.T."/>
            <person name="Skiebe E."/>
            <person name="Laue M."/>
            <person name="Bergmann H."/>
            <person name="Ebersberger I."/>
            <person name="Garn T."/>
            <person name="Fruth A."/>
            <person name="Baumgardt S."/>
            <person name="Busse H.J."/>
            <person name="Wilharm G."/>
        </authorList>
    </citation>
    <scope>NUCLEOTIDE SEQUENCE [LARGE SCALE GENOMIC DNA]</scope>
    <source>
        <strain evidence="2 3">114</strain>
    </source>
</reference>
<dbReference type="PROSITE" id="PS51257">
    <property type="entry name" value="PROKAR_LIPOPROTEIN"/>
    <property type="match status" value="1"/>
</dbReference>
<evidence type="ECO:0000313" key="2">
    <source>
        <dbReference type="EMBL" id="ALH95026.1"/>
    </source>
</evidence>
<dbReference type="EMBL" id="CP012808">
    <property type="protein sequence ID" value="ALH95026.1"/>
    <property type="molecule type" value="Genomic_DNA"/>
</dbReference>
<protein>
    <submittedName>
        <fullName evidence="2">Uncharacterized protein</fullName>
    </submittedName>
</protein>
<gene>
    <name evidence="2" type="ORF">AOY20_05445</name>
</gene>